<evidence type="ECO:0000256" key="5">
    <source>
        <dbReference type="ARBA" id="ARBA00022692"/>
    </source>
</evidence>
<proteinExistence type="inferred from homology"/>
<evidence type="ECO:0000256" key="9">
    <source>
        <dbReference type="ARBA" id="ARBA00023136"/>
    </source>
</evidence>
<dbReference type="Pfam" id="PF08263">
    <property type="entry name" value="LRRNT_2"/>
    <property type="match status" value="1"/>
</dbReference>
<dbReference type="InterPro" id="IPR011009">
    <property type="entry name" value="Kinase-like_dom_sf"/>
</dbReference>
<keyword evidence="5 12" id="KW-0812">Transmembrane</keyword>
<keyword evidence="4" id="KW-0433">Leucine-rich repeat</keyword>
<evidence type="ECO:0000256" key="6">
    <source>
        <dbReference type="ARBA" id="ARBA00022729"/>
    </source>
</evidence>
<keyword evidence="9 12" id="KW-0472">Membrane</keyword>
<feature type="signal peptide" evidence="13">
    <location>
        <begin position="1"/>
        <end position="25"/>
    </location>
</feature>
<dbReference type="FunFam" id="3.80.10.10:FF:000722">
    <property type="entry name" value="Leucine-rich repeat receptor-like protein kinase"/>
    <property type="match status" value="1"/>
</dbReference>
<evidence type="ECO:0000256" key="11">
    <source>
        <dbReference type="SAM" id="MobiDB-lite"/>
    </source>
</evidence>
<dbReference type="GO" id="GO:0005524">
    <property type="term" value="F:ATP binding"/>
    <property type="evidence" value="ECO:0007669"/>
    <property type="project" value="InterPro"/>
</dbReference>
<keyword evidence="3" id="KW-0597">Phosphoprotein</keyword>
<dbReference type="eggNOG" id="ENOG502QRF8">
    <property type="taxonomic scope" value="Eukaryota"/>
</dbReference>
<evidence type="ECO:0000313" key="15">
    <source>
        <dbReference type="EMBL" id="EYU37634.1"/>
    </source>
</evidence>
<feature type="compositionally biased region" description="Acidic residues" evidence="11">
    <location>
        <begin position="428"/>
        <end position="441"/>
    </location>
</feature>
<dbReference type="Gene3D" id="1.10.510.10">
    <property type="entry name" value="Transferase(Phosphotransferase) domain 1"/>
    <property type="match status" value="1"/>
</dbReference>
<evidence type="ECO:0000256" key="10">
    <source>
        <dbReference type="ARBA" id="ARBA00023180"/>
    </source>
</evidence>
<feature type="domain" description="Protein kinase" evidence="14">
    <location>
        <begin position="477"/>
        <end position="774"/>
    </location>
</feature>
<keyword evidence="8 12" id="KW-1133">Transmembrane helix</keyword>
<dbReference type="Gene3D" id="3.80.10.10">
    <property type="entry name" value="Ribonuclease Inhibitor"/>
    <property type="match status" value="2"/>
</dbReference>
<dbReference type="InterPro" id="IPR032675">
    <property type="entry name" value="LRR_dom_sf"/>
</dbReference>
<dbReference type="GO" id="GO:0016020">
    <property type="term" value="C:membrane"/>
    <property type="evidence" value="ECO:0007669"/>
    <property type="project" value="UniProtKB-SubCell"/>
</dbReference>
<dbReference type="InterPro" id="IPR001611">
    <property type="entry name" value="Leu-rich_rpt"/>
</dbReference>
<keyword evidence="7" id="KW-0677">Repeat</keyword>
<sequence length="779" mass="84082">MNSKNMHICTLFPLFFLVLVSPAFGLNFDGSLLLSFKYSIIDDPLSVLDNWNYNDATPCLWTGVTCAEVQNSIGVPDMFRVVGLTLPNFQLLGVIPAYLGFIPHLKKLDLSSNFLNGTLPISLFNASELEVLSLSNNAISGTIPEFITASKSNLKLLNLSDNAFTGTIPSGITSLQNLSVVSLRSNYLTGFVPSGIRSFEILDLSSNLLSGSLPVEFGGVNLKYLNLSSNKISGLVPQEFAKKIPADAVVDLSFNDLSGEIPEVVPLTNQKTEFYAGNEGLCGKPMKKLCTIPSTLSTPPNGISTNTSSTSSPAIAAIPKTMDSSTVPDSSGTTAAGAGIPPAKGLKPAAIAGIAVVPLAGVGVLAAIFLFIHQKKKRKLNETETKQGASSITTIKAYEFEKDSDQSTVKETRNLPTWTCLRITNGEETSEEATTESESEDQSSTNYAAEEESSNREIRSLVMVDGETDLEMDTLFKASAYVLGSSGAGVVYKAVLQDGTAFAVRRIGESGGGARRLKKFEQQVRAIAKMRHQNLVRVRGFYWGDDEKLVICDYVSNGSLANIGYRKIGSSPYHLPFETRLKIAKGVAKGLTYIHSKNNVHGNIKPSNILLTPDMDPIISDFGLHRLIHGKYTRKSDGPARHYGSMRSTDQPVHGSPNMGRAGFVGCTSPYHAPESLKTLKPNPKWDVYSFGIVLLELLTGKVFSDRELGQWTAGSVAEDPARVLRMADVAIRGDVAGREEAVLAWFKLGFSCASLAPQKRPCMKDAVHVLEKIPCCSN</sequence>
<evidence type="ECO:0000259" key="14">
    <source>
        <dbReference type="PROSITE" id="PS50011"/>
    </source>
</evidence>
<evidence type="ECO:0000256" key="1">
    <source>
        <dbReference type="ARBA" id="ARBA00004479"/>
    </source>
</evidence>
<accession>A0A022RC65</accession>
<name>A0A022RC65_ERYGU</name>
<dbReference type="PROSITE" id="PS51450">
    <property type="entry name" value="LRR"/>
    <property type="match status" value="1"/>
</dbReference>
<dbReference type="Pfam" id="PF00560">
    <property type="entry name" value="LRR_1"/>
    <property type="match status" value="5"/>
</dbReference>
<feature type="region of interest" description="Disordered" evidence="11">
    <location>
        <begin position="424"/>
        <end position="454"/>
    </location>
</feature>
<evidence type="ECO:0000256" key="2">
    <source>
        <dbReference type="ARBA" id="ARBA00009592"/>
    </source>
</evidence>
<evidence type="ECO:0000313" key="16">
    <source>
        <dbReference type="Proteomes" id="UP000030748"/>
    </source>
</evidence>
<dbReference type="CDD" id="cd14066">
    <property type="entry name" value="STKc_IRAK"/>
    <property type="match status" value="1"/>
</dbReference>
<keyword evidence="16" id="KW-1185">Reference proteome</keyword>
<dbReference type="Gene3D" id="3.30.200.20">
    <property type="entry name" value="Phosphorylase Kinase, domain 1"/>
    <property type="match status" value="1"/>
</dbReference>
<dbReference type="PANTHER" id="PTHR48007">
    <property type="entry name" value="LEUCINE-RICH REPEAT RECEPTOR-LIKE PROTEIN KINASE PXC1"/>
    <property type="match status" value="1"/>
</dbReference>
<dbReference type="FunFam" id="3.80.10.10:FF:000275">
    <property type="entry name" value="Leucine-rich repeat receptor-like protein kinase"/>
    <property type="match status" value="1"/>
</dbReference>
<feature type="transmembrane region" description="Helical" evidence="12">
    <location>
        <begin position="350"/>
        <end position="372"/>
    </location>
</feature>
<dbReference type="PANTHER" id="PTHR48007:SF47">
    <property type="entry name" value="PROTEIN KINASE DOMAIN-CONTAINING PROTEIN"/>
    <property type="match status" value="1"/>
</dbReference>
<protein>
    <recommendedName>
        <fullName evidence="14">Protein kinase domain-containing protein</fullName>
    </recommendedName>
</protein>
<dbReference type="GO" id="GO:0004672">
    <property type="term" value="F:protein kinase activity"/>
    <property type="evidence" value="ECO:0007669"/>
    <property type="project" value="InterPro"/>
</dbReference>
<comment type="subcellular location">
    <subcellularLocation>
        <location evidence="1">Membrane</location>
        <topology evidence="1">Single-pass type I membrane protein</topology>
    </subcellularLocation>
</comment>
<dbReference type="PROSITE" id="PS50011">
    <property type="entry name" value="PROTEIN_KINASE_DOM"/>
    <property type="match status" value="1"/>
</dbReference>
<dbReference type="InterPro" id="IPR013210">
    <property type="entry name" value="LRR_N_plant-typ"/>
</dbReference>
<evidence type="ECO:0000256" key="8">
    <source>
        <dbReference type="ARBA" id="ARBA00022989"/>
    </source>
</evidence>
<comment type="similarity">
    <text evidence="2">Belongs to the RLP family.</text>
</comment>
<evidence type="ECO:0000256" key="4">
    <source>
        <dbReference type="ARBA" id="ARBA00022614"/>
    </source>
</evidence>
<feature type="chain" id="PRO_5001507541" description="Protein kinase domain-containing protein" evidence="13">
    <location>
        <begin position="26"/>
        <end position="779"/>
    </location>
</feature>
<dbReference type="STRING" id="4155.A0A022RC65"/>
<evidence type="ECO:0000256" key="12">
    <source>
        <dbReference type="SAM" id="Phobius"/>
    </source>
</evidence>
<reference evidence="15 16" key="1">
    <citation type="journal article" date="2013" name="Proc. Natl. Acad. Sci. U.S.A.">
        <title>Fine-scale variation in meiotic recombination in Mimulus inferred from population shotgun sequencing.</title>
        <authorList>
            <person name="Hellsten U."/>
            <person name="Wright K.M."/>
            <person name="Jenkins J."/>
            <person name="Shu S."/>
            <person name="Yuan Y."/>
            <person name="Wessler S.R."/>
            <person name="Schmutz J."/>
            <person name="Willis J.H."/>
            <person name="Rokhsar D.S."/>
        </authorList>
    </citation>
    <scope>NUCLEOTIDE SEQUENCE [LARGE SCALE GENOMIC DNA]</scope>
    <source>
        <strain evidence="16">cv. DUN x IM62</strain>
    </source>
</reference>
<dbReference type="SUPFAM" id="SSF52058">
    <property type="entry name" value="L domain-like"/>
    <property type="match status" value="1"/>
</dbReference>
<organism evidence="15 16">
    <name type="scientific">Erythranthe guttata</name>
    <name type="common">Yellow monkey flower</name>
    <name type="synonym">Mimulus guttatus</name>
    <dbReference type="NCBI Taxonomy" id="4155"/>
    <lineage>
        <taxon>Eukaryota</taxon>
        <taxon>Viridiplantae</taxon>
        <taxon>Streptophyta</taxon>
        <taxon>Embryophyta</taxon>
        <taxon>Tracheophyta</taxon>
        <taxon>Spermatophyta</taxon>
        <taxon>Magnoliopsida</taxon>
        <taxon>eudicotyledons</taxon>
        <taxon>Gunneridae</taxon>
        <taxon>Pentapetalae</taxon>
        <taxon>asterids</taxon>
        <taxon>lamiids</taxon>
        <taxon>Lamiales</taxon>
        <taxon>Phrymaceae</taxon>
        <taxon>Erythranthe</taxon>
    </lineage>
</organism>
<dbReference type="AlphaFoldDB" id="A0A022RC65"/>
<dbReference type="InterPro" id="IPR046959">
    <property type="entry name" value="PRK1-6/SRF4-like"/>
</dbReference>
<dbReference type="EMBL" id="KI630513">
    <property type="protein sequence ID" value="EYU37634.1"/>
    <property type="molecule type" value="Genomic_DNA"/>
</dbReference>
<evidence type="ECO:0000256" key="3">
    <source>
        <dbReference type="ARBA" id="ARBA00022553"/>
    </source>
</evidence>
<keyword evidence="10" id="KW-0325">Glycoprotein</keyword>
<dbReference type="Pfam" id="PF00069">
    <property type="entry name" value="Pkinase"/>
    <property type="match status" value="1"/>
</dbReference>
<evidence type="ECO:0000256" key="13">
    <source>
        <dbReference type="SAM" id="SignalP"/>
    </source>
</evidence>
<feature type="region of interest" description="Disordered" evidence="11">
    <location>
        <begin position="636"/>
        <end position="655"/>
    </location>
</feature>
<evidence type="ECO:0000256" key="7">
    <source>
        <dbReference type="ARBA" id="ARBA00022737"/>
    </source>
</evidence>
<gene>
    <name evidence="15" type="ORF">MIMGU_mgv1a001644mg</name>
</gene>
<keyword evidence="6 13" id="KW-0732">Signal</keyword>
<dbReference type="InterPro" id="IPR000719">
    <property type="entry name" value="Prot_kinase_dom"/>
</dbReference>
<dbReference type="Proteomes" id="UP000030748">
    <property type="component" value="Unassembled WGS sequence"/>
</dbReference>
<dbReference type="SUPFAM" id="SSF56112">
    <property type="entry name" value="Protein kinase-like (PK-like)"/>
    <property type="match status" value="1"/>
</dbReference>